<reference evidence="2 3" key="1">
    <citation type="submission" date="2018-10" db="EMBL/GenBank/DDBJ databases">
        <title>Genomic Encyclopedia of Archaeal and Bacterial Type Strains, Phase II (KMG-II): from individual species to whole genera.</title>
        <authorList>
            <person name="Goeker M."/>
        </authorList>
    </citation>
    <scope>NUCLEOTIDE SEQUENCE [LARGE SCALE GENOMIC DNA]</scope>
    <source>
        <strain evidence="2 3">DSM 45657</strain>
    </source>
</reference>
<dbReference type="Gene3D" id="2.40.10.120">
    <property type="match status" value="1"/>
</dbReference>
<dbReference type="RefSeq" id="WP_281274721.1">
    <property type="nucleotide sequence ID" value="NZ_RCDD01000012.1"/>
</dbReference>
<proteinExistence type="predicted"/>
<sequence>MWAGADSGVPEPWRVKVRDARGDAVGAGIALAGGIVLTCAHVVSAAVGAAERTAPEQPIRVTFDAMRGEPEAAAVVLPDCWAPQGADGSADIALLRLTSPPPTNVSAMLLRLGVPRNREVRAYGYPRQHPDGVWGAAVLAGSTGPHGEWVQLDARVPGQLVRRGFSGAAVIDDKTDAVVGMVVTAHTDDGEGLACMVPVRTLVRYVPRIAEWVGSEVVAPGIVRFGGPRAPTADRTRVEFDAASTPVELLGKRLHDSVIRARSGPTGESTPVLVALTNVDLARQPDVVLHELAKPLAEGAEVELHFSDDSSPGLDQARRWLDEEIVARTAVLGERLDTLERTEQALLRRLAEVGAVVGPLPLIHLSARELRLRLDVLSAEVPGVDAPRVRAALASTERKAERAERAATAAAEEVEALHTRYRDAMDLLRAYHALAVDHGLLEDERLSAVHRPAAGAMAARPCQIDAAEPVVSAYVLAVRRQIHGR</sequence>
<organism evidence="2 3">
    <name type="scientific">Actinokineospora cianjurensis</name>
    <dbReference type="NCBI Taxonomy" id="585224"/>
    <lineage>
        <taxon>Bacteria</taxon>
        <taxon>Bacillati</taxon>
        <taxon>Actinomycetota</taxon>
        <taxon>Actinomycetes</taxon>
        <taxon>Pseudonocardiales</taxon>
        <taxon>Pseudonocardiaceae</taxon>
        <taxon>Actinokineospora</taxon>
    </lineage>
</organism>
<feature type="coiled-coil region" evidence="1">
    <location>
        <begin position="386"/>
        <end position="420"/>
    </location>
</feature>
<dbReference type="InterPro" id="IPR009003">
    <property type="entry name" value="Peptidase_S1_PA"/>
</dbReference>
<gene>
    <name evidence="2" type="ORF">CLV68_6681</name>
</gene>
<dbReference type="Proteomes" id="UP000282454">
    <property type="component" value="Unassembled WGS sequence"/>
</dbReference>
<keyword evidence="1" id="KW-0175">Coiled coil</keyword>
<dbReference type="EMBL" id="RCDD01000012">
    <property type="protein sequence ID" value="RLK53607.1"/>
    <property type="molecule type" value="Genomic_DNA"/>
</dbReference>
<comment type="caution">
    <text evidence="2">The sequence shown here is derived from an EMBL/GenBank/DDBJ whole genome shotgun (WGS) entry which is preliminary data.</text>
</comment>
<dbReference type="Pfam" id="PF13365">
    <property type="entry name" value="Trypsin_2"/>
    <property type="match status" value="1"/>
</dbReference>
<dbReference type="SUPFAM" id="SSF50494">
    <property type="entry name" value="Trypsin-like serine proteases"/>
    <property type="match status" value="1"/>
</dbReference>
<dbReference type="AlphaFoldDB" id="A0A421AVX0"/>
<evidence type="ECO:0000313" key="3">
    <source>
        <dbReference type="Proteomes" id="UP000282454"/>
    </source>
</evidence>
<name>A0A421AVX0_9PSEU</name>
<protein>
    <submittedName>
        <fullName evidence="2">Trypsin-like peptidase</fullName>
    </submittedName>
</protein>
<keyword evidence="3" id="KW-1185">Reference proteome</keyword>
<evidence type="ECO:0000256" key="1">
    <source>
        <dbReference type="SAM" id="Coils"/>
    </source>
</evidence>
<accession>A0A421AVX0</accession>
<evidence type="ECO:0000313" key="2">
    <source>
        <dbReference type="EMBL" id="RLK53607.1"/>
    </source>
</evidence>